<protein>
    <submittedName>
        <fullName evidence="2">Uncharacterized protein</fullName>
    </submittedName>
</protein>
<dbReference type="STRING" id="1300342.I596_948"/>
<name>A0A160DRX0_9GAMM</name>
<proteinExistence type="predicted"/>
<feature type="region of interest" description="Disordered" evidence="1">
    <location>
        <begin position="1"/>
        <end position="29"/>
    </location>
</feature>
<evidence type="ECO:0000256" key="1">
    <source>
        <dbReference type="SAM" id="MobiDB-lite"/>
    </source>
</evidence>
<dbReference type="KEGG" id="dko:I596_948"/>
<dbReference type="EMBL" id="CP015249">
    <property type="protein sequence ID" value="ANB16978.1"/>
    <property type="molecule type" value="Genomic_DNA"/>
</dbReference>
<accession>A0A160DRX0</accession>
<organism evidence="2 3">
    <name type="scientific">Dokdonella koreensis DS-123</name>
    <dbReference type="NCBI Taxonomy" id="1300342"/>
    <lineage>
        <taxon>Bacteria</taxon>
        <taxon>Pseudomonadati</taxon>
        <taxon>Pseudomonadota</taxon>
        <taxon>Gammaproteobacteria</taxon>
        <taxon>Lysobacterales</taxon>
        <taxon>Rhodanobacteraceae</taxon>
        <taxon>Dokdonella</taxon>
    </lineage>
</organism>
<gene>
    <name evidence="2" type="ORF">I596_948</name>
</gene>
<dbReference type="Proteomes" id="UP000076830">
    <property type="component" value="Chromosome"/>
</dbReference>
<sequence length="48" mass="4934">MTDPLFSHRRPAPAPAAAAPKAGAAPGRRRCTLRFPAAAYTAGRDGEG</sequence>
<keyword evidence="3" id="KW-1185">Reference proteome</keyword>
<dbReference type="AlphaFoldDB" id="A0A160DRX0"/>
<feature type="compositionally biased region" description="Low complexity" evidence="1">
    <location>
        <begin position="15"/>
        <end position="26"/>
    </location>
</feature>
<evidence type="ECO:0000313" key="2">
    <source>
        <dbReference type="EMBL" id="ANB16978.1"/>
    </source>
</evidence>
<evidence type="ECO:0000313" key="3">
    <source>
        <dbReference type="Proteomes" id="UP000076830"/>
    </source>
</evidence>
<reference evidence="2 3" key="1">
    <citation type="submission" date="2016-04" db="EMBL/GenBank/DDBJ databases">
        <title>Complete genome sequence of Dokdonella koreensis DS-123T.</title>
        <authorList>
            <person name="Kim J.F."/>
            <person name="Lee H."/>
            <person name="Kwak M.-J."/>
        </authorList>
    </citation>
    <scope>NUCLEOTIDE SEQUENCE [LARGE SCALE GENOMIC DNA]</scope>
    <source>
        <strain evidence="2 3">DS-123</strain>
    </source>
</reference>